<gene>
    <name evidence="1" type="ORF">D9X91_21905</name>
</gene>
<sequence length="84" mass="9998">MKVEEVNMKMSTEDKLHVLQELREDIGEAAFRRAVAAVETKHILELMYYKGKRIERTELCNRVNLTLWGFGCEPMSYSWFRAWL</sequence>
<proteinExistence type="predicted"/>
<dbReference type="RefSeq" id="WP_121682787.1">
    <property type="nucleotide sequence ID" value="NZ_RCVZ01000031.1"/>
</dbReference>
<reference evidence="1 2" key="1">
    <citation type="submission" date="2018-10" db="EMBL/GenBank/DDBJ databases">
        <title>Falsibacillus sp. genome draft.</title>
        <authorList>
            <person name="Shi S."/>
        </authorList>
    </citation>
    <scope>NUCLEOTIDE SEQUENCE [LARGE SCALE GENOMIC DNA]</scope>
    <source>
        <strain evidence="1 2">GY 10110</strain>
    </source>
</reference>
<protein>
    <submittedName>
        <fullName evidence="1">Uncharacterized protein</fullName>
    </submittedName>
</protein>
<comment type="caution">
    <text evidence="1">The sequence shown here is derived from an EMBL/GenBank/DDBJ whole genome shotgun (WGS) entry which is preliminary data.</text>
</comment>
<evidence type="ECO:0000313" key="1">
    <source>
        <dbReference type="EMBL" id="RLQ89990.1"/>
    </source>
</evidence>
<name>A0A3L7JHL3_9BACI</name>
<dbReference type="AlphaFoldDB" id="A0A3L7JHL3"/>
<dbReference type="Proteomes" id="UP000276770">
    <property type="component" value="Unassembled WGS sequence"/>
</dbReference>
<dbReference type="EMBL" id="RCVZ01000031">
    <property type="protein sequence ID" value="RLQ89990.1"/>
    <property type="molecule type" value="Genomic_DNA"/>
</dbReference>
<evidence type="ECO:0000313" key="2">
    <source>
        <dbReference type="Proteomes" id="UP000276770"/>
    </source>
</evidence>
<organism evidence="1 2">
    <name type="scientific">Falsibacillus albus</name>
    <dbReference type="NCBI Taxonomy" id="2478915"/>
    <lineage>
        <taxon>Bacteria</taxon>
        <taxon>Bacillati</taxon>
        <taxon>Bacillota</taxon>
        <taxon>Bacilli</taxon>
        <taxon>Bacillales</taxon>
        <taxon>Bacillaceae</taxon>
        <taxon>Falsibacillus</taxon>
    </lineage>
</organism>
<keyword evidence="2" id="KW-1185">Reference proteome</keyword>
<accession>A0A3L7JHL3</accession>